<evidence type="ECO:0000313" key="2">
    <source>
        <dbReference type="Proteomes" id="UP000283497"/>
    </source>
</evidence>
<dbReference type="EMBL" id="QRNJ01000026">
    <property type="protein sequence ID" value="RHK39321.1"/>
    <property type="molecule type" value="Genomic_DNA"/>
</dbReference>
<accession>A0A415G7F1</accession>
<comment type="caution">
    <text evidence="1">The sequence shown here is derived from an EMBL/GenBank/DDBJ whole genome shotgun (WGS) entry which is preliminary data.</text>
</comment>
<organism evidence="1 2">
    <name type="scientific">Anaerobutyricum hallii</name>
    <dbReference type="NCBI Taxonomy" id="39488"/>
    <lineage>
        <taxon>Bacteria</taxon>
        <taxon>Bacillati</taxon>
        <taxon>Bacillota</taxon>
        <taxon>Clostridia</taxon>
        <taxon>Lachnospirales</taxon>
        <taxon>Lachnospiraceae</taxon>
        <taxon>Anaerobutyricum</taxon>
    </lineage>
</organism>
<dbReference type="AlphaFoldDB" id="A0A415G7F1"/>
<evidence type="ECO:0008006" key="3">
    <source>
        <dbReference type="Google" id="ProtNLM"/>
    </source>
</evidence>
<dbReference type="Pfam" id="PF21983">
    <property type="entry name" value="NikA-like"/>
    <property type="match status" value="1"/>
</dbReference>
<dbReference type="Proteomes" id="UP000283497">
    <property type="component" value="Unassembled WGS sequence"/>
</dbReference>
<proteinExistence type="predicted"/>
<gene>
    <name evidence="1" type="ORF">DW068_07915</name>
</gene>
<dbReference type="RefSeq" id="WP_118314502.1">
    <property type="nucleotide sequence ID" value="NZ_QRNJ01000026.1"/>
</dbReference>
<evidence type="ECO:0000313" key="1">
    <source>
        <dbReference type="EMBL" id="RHK39321.1"/>
    </source>
</evidence>
<name>A0A415G7F1_9FIRM</name>
<dbReference type="InterPro" id="IPR053842">
    <property type="entry name" value="NikA-like"/>
</dbReference>
<sequence>MSGLDKDRKRNQTVCFRMTPEERRELEARIKVSGLPKGKYFIQSVLHQEVKIAVGKYQSDRLSLEIRRLWERLEHLETEDFYEVLADCRALMQQVIEITGDDCSVTWKASDFKTETLEDEK</sequence>
<protein>
    <recommendedName>
        <fullName evidence="3">Mobilization protein</fullName>
    </recommendedName>
</protein>
<reference evidence="1 2" key="1">
    <citation type="submission" date="2018-08" db="EMBL/GenBank/DDBJ databases">
        <title>A genome reference for cultivated species of the human gut microbiota.</title>
        <authorList>
            <person name="Zou Y."/>
            <person name="Xue W."/>
            <person name="Luo G."/>
        </authorList>
    </citation>
    <scope>NUCLEOTIDE SEQUENCE [LARGE SCALE GENOMIC DNA]</scope>
    <source>
        <strain evidence="1 2">AF45-14BH</strain>
    </source>
</reference>